<dbReference type="Pfam" id="PF00158">
    <property type="entry name" value="Sigma54_activat"/>
    <property type="match status" value="1"/>
</dbReference>
<dbReference type="InterPro" id="IPR002197">
    <property type="entry name" value="HTH_Fis"/>
</dbReference>
<keyword evidence="7 12" id="KW-0805">Transcription regulation</keyword>
<dbReference type="PROSITE" id="PS50045">
    <property type="entry name" value="SIGMA54_INTERACT_4"/>
    <property type="match status" value="1"/>
</dbReference>
<dbReference type="PROSITE" id="PS00676">
    <property type="entry name" value="SIGMA54_INTERACT_2"/>
    <property type="match status" value="1"/>
</dbReference>
<dbReference type="PANTHER" id="PTHR32071">
    <property type="entry name" value="TRANSCRIPTIONAL REGULATORY PROTEIN"/>
    <property type="match status" value="1"/>
</dbReference>
<dbReference type="AlphaFoldDB" id="A0A0U3ATV7"/>
<dbReference type="InterPro" id="IPR025944">
    <property type="entry name" value="Sigma_54_int_dom_CS"/>
</dbReference>
<evidence type="ECO:0000256" key="4">
    <source>
        <dbReference type="ARBA" id="ARBA00022741"/>
    </source>
</evidence>
<dbReference type="PRINTS" id="PR01590">
    <property type="entry name" value="HTHFIS"/>
</dbReference>
<dbReference type="InterPro" id="IPR027417">
    <property type="entry name" value="P-loop_NTPase"/>
</dbReference>
<keyword evidence="9 12" id="KW-0010">Activator</keyword>
<evidence type="ECO:0000256" key="7">
    <source>
        <dbReference type="ARBA" id="ARBA00023015"/>
    </source>
</evidence>
<proteinExistence type="predicted"/>
<dbReference type="SMR" id="A0A0U3ATV7"/>
<dbReference type="Gene3D" id="1.10.10.60">
    <property type="entry name" value="Homeodomain-like"/>
    <property type="match status" value="1"/>
</dbReference>
<keyword evidence="11 12" id="KW-0535">Nitrogen fixation</keyword>
<evidence type="ECO:0000256" key="10">
    <source>
        <dbReference type="ARBA" id="ARBA00023163"/>
    </source>
</evidence>
<name>A0A0U3ATV7_RHILV</name>
<protein>
    <recommendedName>
        <fullName evidence="3 12">Nif-specific regulatory protein</fullName>
    </recommendedName>
</protein>
<feature type="region of interest" description="Disordered" evidence="13">
    <location>
        <begin position="151"/>
        <end position="175"/>
    </location>
</feature>
<dbReference type="InterPro" id="IPR003593">
    <property type="entry name" value="AAA+_ATPase"/>
</dbReference>
<dbReference type="Pfam" id="PF02954">
    <property type="entry name" value="HTH_8"/>
    <property type="match status" value="1"/>
</dbReference>
<evidence type="ECO:0000256" key="11">
    <source>
        <dbReference type="ARBA" id="ARBA00023231"/>
    </source>
</evidence>
<dbReference type="PANTHER" id="PTHR32071:SF117">
    <property type="entry name" value="PTS-DEPENDENT DIHYDROXYACETONE KINASE OPERON REGULATORY PROTEIN-RELATED"/>
    <property type="match status" value="1"/>
</dbReference>
<dbReference type="GO" id="GO:0003700">
    <property type="term" value="F:DNA-binding transcription factor activity"/>
    <property type="evidence" value="ECO:0007669"/>
    <property type="project" value="UniProtKB-UniRule"/>
</dbReference>
<keyword evidence="6 12" id="KW-0902">Two-component regulatory system</keyword>
<evidence type="ECO:0000256" key="2">
    <source>
        <dbReference type="ARBA" id="ARBA00011135"/>
    </source>
</evidence>
<sequence length="527" mass="57190">MTYSLFPGMTKTDERTRLLSEIASDLISFSPLEIALKVVMNTLDRHLPMRDGVIVIYGAGREPKLTVWHADGHDVRSRSLTVEQSDAIDCAFASGEPHFVKKTVALGFKMKGEAIGALWIDRTFQGSAVAGEAALMKHIANLIAKASHRELCSGGGSEPDEPQAGQIPKIKPMRHSTQPDKIDWIVGKSPAIKRVLATTRIVAATNSAVLLRGESGTGKECFARAIHELSIRKSKAFIKLNCAALSETVLESELFGHEKGAFTGALLQRAGRFELANGGTLLLDEIGDVSPQFQAKLLRVLQEGEFERLGGTKTLKVDVRIICATNKNLEVAVLRGEFRADLYYRINVVPIILPPLRQRDGDIQLLAQVFLDQFNEANDRDFAFAPSAIDILSKCAFPGNVRELDNCVQRTATLASSNTITSSDFACQQDQCFSALLWKADGDGIGNDAMHSLNPRDTILGGLGANAGTPSGATATIEAPGLTERDRLINAMEKAGWVQAKAARILGKTPRQVGYALRRFGIDVVKE</sequence>
<organism evidence="15">
    <name type="scientific">Rhizobium leguminosarum bv. viciae</name>
    <dbReference type="NCBI Taxonomy" id="387"/>
    <lineage>
        <taxon>Bacteria</taxon>
        <taxon>Pseudomonadati</taxon>
        <taxon>Pseudomonadota</taxon>
        <taxon>Alphaproteobacteria</taxon>
        <taxon>Hyphomicrobiales</taxon>
        <taxon>Rhizobiaceae</taxon>
        <taxon>Rhizobium/Agrobacterium group</taxon>
        <taxon>Rhizobium</taxon>
    </lineage>
</organism>
<feature type="domain" description="Sigma-54 factor interaction" evidence="14">
    <location>
        <begin position="185"/>
        <end position="413"/>
    </location>
</feature>
<comment type="function">
    <text evidence="1 12">Required for activation of most nif operons, which are directly involved in nitrogen fixation.</text>
</comment>
<dbReference type="GO" id="GO:0009399">
    <property type="term" value="P:nitrogen fixation"/>
    <property type="evidence" value="ECO:0007669"/>
    <property type="project" value="UniProtKB-UniRule"/>
</dbReference>
<reference evidence="15" key="1">
    <citation type="submission" date="2015-10" db="EMBL/GenBank/DDBJ databases">
        <title>Comparative analysis of sym-gene organization in Rhizobium leguminosarum bv. viciae strains, isolated from different host plants and demonstrating clear differences in symbiotic specificity.</title>
        <authorList>
            <person name="Chirak E.R."/>
            <person name="Kimeklis A.K."/>
            <person name="Andronov E.E."/>
        </authorList>
    </citation>
    <scope>NUCLEOTIDE SEQUENCE</scope>
    <source>
        <strain evidence="15">Vaf12</strain>
    </source>
</reference>
<dbReference type="Gene3D" id="3.40.50.300">
    <property type="entry name" value="P-loop containing nucleotide triphosphate hydrolases"/>
    <property type="match status" value="1"/>
</dbReference>
<dbReference type="Pfam" id="PF25601">
    <property type="entry name" value="AAA_lid_14"/>
    <property type="match status" value="1"/>
</dbReference>
<evidence type="ECO:0000313" key="15">
    <source>
        <dbReference type="EMBL" id="ALU64438.1"/>
    </source>
</evidence>
<keyword evidence="4" id="KW-0547">Nucleotide-binding</keyword>
<dbReference type="SMART" id="SM00382">
    <property type="entry name" value="AAA"/>
    <property type="match status" value="1"/>
</dbReference>
<evidence type="ECO:0000256" key="8">
    <source>
        <dbReference type="ARBA" id="ARBA00023125"/>
    </source>
</evidence>
<accession>A0A0U3ATV7</accession>
<dbReference type="EMBL" id="KT944070">
    <property type="protein sequence ID" value="ALU64438.1"/>
    <property type="molecule type" value="Genomic_DNA"/>
</dbReference>
<evidence type="ECO:0000256" key="3">
    <source>
        <dbReference type="ARBA" id="ARBA00015308"/>
    </source>
</evidence>
<keyword evidence="10 12" id="KW-0804">Transcription</keyword>
<dbReference type="InterPro" id="IPR025662">
    <property type="entry name" value="Sigma_54_int_dom_ATP-bd_1"/>
</dbReference>
<dbReference type="InterPro" id="IPR058031">
    <property type="entry name" value="AAA_lid_NorR"/>
</dbReference>
<dbReference type="FunFam" id="3.40.50.300:FF:000006">
    <property type="entry name" value="DNA-binding transcriptional regulator NtrC"/>
    <property type="match status" value="1"/>
</dbReference>
<dbReference type="SUPFAM" id="SSF52540">
    <property type="entry name" value="P-loop containing nucleoside triphosphate hydrolases"/>
    <property type="match status" value="1"/>
</dbReference>
<dbReference type="InterPro" id="IPR025943">
    <property type="entry name" value="Sigma_54_int_dom_ATP-bd_2"/>
</dbReference>
<dbReference type="InterPro" id="IPR002078">
    <property type="entry name" value="Sigma_54_int"/>
</dbReference>
<dbReference type="PROSITE" id="PS00688">
    <property type="entry name" value="SIGMA54_INTERACT_3"/>
    <property type="match status" value="1"/>
</dbReference>
<evidence type="ECO:0000256" key="6">
    <source>
        <dbReference type="ARBA" id="ARBA00023012"/>
    </source>
</evidence>
<evidence type="ECO:0000256" key="9">
    <source>
        <dbReference type="ARBA" id="ARBA00023159"/>
    </source>
</evidence>
<dbReference type="GO" id="GO:0005524">
    <property type="term" value="F:ATP binding"/>
    <property type="evidence" value="ECO:0007669"/>
    <property type="project" value="UniProtKB-KW"/>
</dbReference>
<dbReference type="Gene3D" id="1.10.8.60">
    <property type="match status" value="1"/>
</dbReference>
<evidence type="ECO:0000256" key="12">
    <source>
        <dbReference type="RuleBase" id="RU368029"/>
    </source>
</evidence>
<keyword evidence="8 12" id="KW-0238">DNA-binding</keyword>
<comment type="subunit">
    <text evidence="2 12">Interacts with sigma-54.</text>
</comment>
<evidence type="ECO:0000256" key="13">
    <source>
        <dbReference type="SAM" id="MobiDB-lite"/>
    </source>
</evidence>
<dbReference type="PROSITE" id="PS00675">
    <property type="entry name" value="SIGMA54_INTERACT_1"/>
    <property type="match status" value="1"/>
</dbReference>
<evidence type="ECO:0000256" key="5">
    <source>
        <dbReference type="ARBA" id="ARBA00022840"/>
    </source>
</evidence>
<dbReference type="NCBIfam" id="TIGR01817">
    <property type="entry name" value="nifA"/>
    <property type="match status" value="1"/>
</dbReference>
<keyword evidence="5" id="KW-0067">ATP-binding</keyword>
<dbReference type="GO" id="GO:0000160">
    <property type="term" value="P:phosphorelay signal transduction system"/>
    <property type="evidence" value="ECO:0007669"/>
    <property type="project" value="UniProtKB-UniRule"/>
</dbReference>
<evidence type="ECO:0000259" key="14">
    <source>
        <dbReference type="PROSITE" id="PS50045"/>
    </source>
</evidence>
<evidence type="ECO:0000256" key="1">
    <source>
        <dbReference type="ARBA" id="ARBA00002167"/>
    </source>
</evidence>
<gene>
    <name evidence="15" type="primary">nifA</name>
</gene>
<dbReference type="CDD" id="cd00009">
    <property type="entry name" value="AAA"/>
    <property type="match status" value="1"/>
</dbReference>
<dbReference type="GO" id="GO:0043565">
    <property type="term" value="F:sequence-specific DNA binding"/>
    <property type="evidence" value="ECO:0007669"/>
    <property type="project" value="InterPro"/>
</dbReference>
<dbReference type="InterPro" id="IPR010113">
    <property type="entry name" value="Nif-specific_regulatory_prot"/>
</dbReference>